<comment type="caution">
    <text evidence="3">The sequence shown here is derived from an EMBL/GenBank/DDBJ whole genome shotgun (WGS) entry which is preliminary data.</text>
</comment>
<accession>A0A538U9L7</accession>
<sequence length="557" mass="59019">MDARAAHRQHALHPERRLLEAGQGQRDQLDRAERRRSARRAALHHQAERVCHQSGLVPALLDPSQGRQHVCRFVHPQGRVHQPAQLDQQPHVAGSELHGGRGHQLLLRIRARLHRSHPVAHRHERQQRALLRSAGRTDGESELEFERCLRALRQPVSVSQLSEPPAAVVRGRWHGRPLRHVVDVVFARRRSGRGSCRLLRVRSGGQAVADALWGASDHLPVVTVLRLASRVVAASRLGFGSVIVGGSAQQTLNVSDGGTPPVDALDYSFASVPAGLTAPAGSFSVANGSVNPHVLGMDSSAPGVRAGALTMSTDDPDSTSKPVQLSGTVLDHAQPSLDSLTVKTADAIDWGTRPGGAFGDTTIAVFDQGYGPLRARLSIGGATINGGSGRFSLVGASFPALIAGTGDRFTVHFEDGGASPDTVYQATLTFATADEALPGATSLAPLALTLSAHRSEVTGVGDVPVRALAFLAPRPNPLSAGCTVGFDLPRPADAELAIFDLGGRRVATLSSGPQDAGRHLLRWDAKDASGTRVGAGIYLARFHTPGLDRTARIVVLR</sequence>
<dbReference type="InterPro" id="IPR025965">
    <property type="entry name" value="FlgD/Vpr_Ig-like"/>
</dbReference>
<dbReference type="Gene3D" id="2.60.40.4070">
    <property type="match status" value="1"/>
</dbReference>
<organism evidence="3 4">
    <name type="scientific">Eiseniibacteriota bacterium</name>
    <dbReference type="NCBI Taxonomy" id="2212470"/>
    <lineage>
        <taxon>Bacteria</taxon>
        <taxon>Candidatus Eiseniibacteriota</taxon>
    </lineage>
</organism>
<feature type="region of interest" description="Disordered" evidence="1">
    <location>
        <begin position="1"/>
        <end position="41"/>
    </location>
</feature>
<protein>
    <recommendedName>
        <fullName evidence="2">FlgD/Vpr Ig-like domain-containing protein</fullName>
    </recommendedName>
</protein>
<dbReference type="AlphaFoldDB" id="A0A538U9L7"/>
<gene>
    <name evidence="3" type="ORF">E6K80_02525</name>
</gene>
<evidence type="ECO:0000256" key="1">
    <source>
        <dbReference type="SAM" id="MobiDB-lite"/>
    </source>
</evidence>
<reference evidence="3 4" key="1">
    <citation type="journal article" date="2019" name="Nat. Microbiol.">
        <title>Mediterranean grassland soil C-N compound turnover is dependent on rainfall and depth, and is mediated by genomically divergent microorganisms.</title>
        <authorList>
            <person name="Diamond S."/>
            <person name="Andeer P.F."/>
            <person name="Li Z."/>
            <person name="Crits-Christoph A."/>
            <person name="Burstein D."/>
            <person name="Anantharaman K."/>
            <person name="Lane K.R."/>
            <person name="Thomas B.C."/>
            <person name="Pan C."/>
            <person name="Northen T.R."/>
            <person name="Banfield J.F."/>
        </authorList>
    </citation>
    <scope>NUCLEOTIDE SEQUENCE [LARGE SCALE GENOMIC DNA]</scope>
    <source>
        <strain evidence="3">WS_10</strain>
    </source>
</reference>
<feature type="domain" description="FlgD/Vpr Ig-like" evidence="2">
    <location>
        <begin position="483"/>
        <end position="538"/>
    </location>
</feature>
<evidence type="ECO:0000313" key="4">
    <source>
        <dbReference type="Proteomes" id="UP000319836"/>
    </source>
</evidence>
<evidence type="ECO:0000259" key="2">
    <source>
        <dbReference type="Pfam" id="PF13860"/>
    </source>
</evidence>
<feature type="compositionally biased region" description="Basic residues" evidence="1">
    <location>
        <begin position="1"/>
        <end position="11"/>
    </location>
</feature>
<proteinExistence type="predicted"/>
<name>A0A538U9L7_UNCEI</name>
<dbReference type="Pfam" id="PF13860">
    <property type="entry name" value="FlgD_ig"/>
    <property type="match status" value="1"/>
</dbReference>
<dbReference type="EMBL" id="VBPA01000054">
    <property type="protein sequence ID" value="TMQ72540.1"/>
    <property type="molecule type" value="Genomic_DNA"/>
</dbReference>
<dbReference type="Proteomes" id="UP000319836">
    <property type="component" value="Unassembled WGS sequence"/>
</dbReference>
<evidence type="ECO:0000313" key="3">
    <source>
        <dbReference type="EMBL" id="TMQ72540.1"/>
    </source>
</evidence>